<protein>
    <submittedName>
        <fullName evidence="1">Uncharacterized protein</fullName>
    </submittedName>
</protein>
<dbReference type="Proteomes" id="UP001602245">
    <property type="component" value="Unassembled WGS sequence"/>
</dbReference>
<dbReference type="InterPro" id="IPR036271">
    <property type="entry name" value="Tet_transcr_reg_TetR-rel_C_sf"/>
</dbReference>
<dbReference type="RefSeq" id="WP_020510263.1">
    <property type="nucleotide sequence ID" value="NZ_JBIAZU010000002.1"/>
</dbReference>
<dbReference type="SUPFAM" id="SSF48498">
    <property type="entry name" value="Tetracyclin repressor-like, C-terminal domain"/>
    <property type="match status" value="1"/>
</dbReference>
<organism evidence="1 2">
    <name type="scientific">Paractinoplanes globisporus</name>
    <dbReference type="NCBI Taxonomy" id="113565"/>
    <lineage>
        <taxon>Bacteria</taxon>
        <taxon>Bacillati</taxon>
        <taxon>Actinomycetota</taxon>
        <taxon>Actinomycetes</taxon>
        <taxon>Micromonosporales</taxon>
        <taxon>Micromonosporaceae</taxon>
        <taxon>Paractinoplanes</taxon>
    </lineage>
</organism>
<keyword evidence="2" id="KW-1185">Reference proteome</keyword>
<evidence type="ECO:0000313" key="2">
    <source>
        <dbReference type="Proteomes" id="UP001602245"/>
    </source>
</evidence>
<dbReference type="EMBL" id="JBIAZU010000002">
    <property type="protein sequence ID" value="MFF5290742.1"/>
    <property type="molecule type" value="Genomic_DNA"/>
</dbReference>
<accession>A0ABW6WBQ0</accession>
<proteinExistence type="predicted"/>
<gene>
    <name evidence="1" type="ORF">ACFY35_14955</name>
</gene>
<evidence type="ECO:0000313" key="1">
    <source>
        <dbReference type="EMBL" id="MFF5290742.1"/>
    </source>
</evidence>
<reference evidence="1 2" key="1">
    <citation type="submission" date="2024-10" db="EMBL/GenBank/DDBJ databases">
        <title>The Natural Products Discovery Center: Release of the First 8490 Sequenced Strains for Exploring Actinobacteria Biosynthetic Diversity.</title>
        <authorList>
            <person name="Kalkreuter E."/>
            <person name="Kautsar S.A."/>
            <person name="Yang D."/>
            <person name="Bader C.D."/>
            <person name="Teijaro C.N."/>
            <person name="Fluegel L."/>
            <person name="Davis C.M."/>
            <person name="Simpson J.R."/>
            <person name="Lauterbach L."/>
            <person name="Steele A.D."/>
            <person name="Gui C."/>
            <person name="Meng S."/>
            <person name="Li G."/>
            <person name="Viehrig K."/>
            <person name="Ye F."/>
            <person name="Su P."/>
            <person name="Kiefer A.F."/>
            <person name="Nichols A."/>
            <person name="Cepeda A.J."/>
            <person name="Yan W."/>
            <person name="Fan B."/>
            <person name="Jiang Y."/>
            <person name="Adhikari A."/>
            <person name="Zheng C.-J."/>
            <person name="Schuster L."/>
            <person name="Cowan T.M."/>
            <person name="Smanski M.J."/>
            <person name="Chevrette M.G."/>
            <person name="De Carvalho L.P.S."/>
            <person name="Shen B."/>
        </authorList>
    </citation>
    <scope>NUCLEOTIDE SEQUENCE [LARGE SCALE GENOMIC DNA]</scope>
    <source>
        <strain evidence="1 2">NPDC000087</strain>
    </source>
</reference>
<comment type="caution">
    <text evidence="1">The sequence shown here is derived from an EMBL/GenBank/DDBJ whole genome shotgun (WGS) entry which is preliminary data.</text>
</comment>
<name>A0ABW6WBQ0_9ACTN</name>
<dbReference type="Gene3D" id="1.10.357.10">
    <property type="entry name" value="Tetracycline Repressor, domain 2"/>
    <property type="match status" value="1"/>
</dbReference>
<sequence length="55" mass="5847">MFADLAGELGAPDPERLGDLLALLYDGAPARAQVLDDVAPLEHARQMAAMLLDDI</sequence>